<keyword evidence="3" id="KW-1185">Reference proteome</keyword>
<dbReference type="CDD" id="cd03801">
    <property type="entry name" value="GT4_PimA-like"/>
    <property type="match status" value="1"/>
</dbReference>
<dbReference type="RefSeq" id="WP_090648661.1">
    <property type="nucleotide sequence ID" value="NZ_CBCRYE010000002.1"/>
</dbReference>
<sequence length="320" mass="36001">MKGKVYVVNAYVPNGGTLMAYHMAVILHRDFGYEVCVLTDRCGPDHGIFVYEPVFETKPLADIDKLITARDILICNPSFSTHNFGLRFDCLKIMYVQGFTTFSLIDRFFDHYVSVSGFVQNFLSSTYDLHTRVIPPFISLNAHSPALGWLDRPEGSLALNLKGSYDLQSLLLERIRQRMTIIAPQVEAGIDWEKALQLSATKLPHGDMLRRLGEVRYLLSLAVGEGFGLVPLEAMGMGTTVVGFDGFGGRDYVRHGDNCALRAYPDIDGVADDLVRVLTDTGYAQSLARKGRETANLYTYERFRAAWIEEFQQAFRRKGF</sequence>
<evidence type="ECO:0000259" key="1">
    <source>
        <dbReference type="Pfam" id="PF00534"/>
    </source>
</evidence>
<accession>A0A1G4SEF9</accession>
<dbReference type="EMBL" id="FMTS01000004">
    <property type="protein sequence ID" value="SCW67307.1"/>
    <property type="molecule type" value="Genomic_DNA"/>
</dbReference>
<dbReference type="STRING" id="260084.SAMN02927928_2600"/>
<feature type="domain" description="Glycosyl transferase family 1" evidence="1">
    <location>
        <begin position="220"/>
        <end position="293"/>
    </location>
</feature>
<dbReference type="Pfam" id="PF00534">
    <property type="entry name" value="Glycos_transf_1"/>
    <property type="match status" value="1"/>
</dbReference>
<organism evidence="2 3">
    <name type="scientific">Asticcacaulis taihuensis</name>
    <dbReference type="NCBI Taxonomy" id="260084"/>
    <lineage>
        <taxon>Bacteria</taxon>
        <taxon>Pseudomonadati</taxon>
        <taxon>Pseudomonadota</taxon>
        <taxon>Alphaproteobacteria</taxon>
        <taxon>Caulobacterales</taxon>
        <taxon>Caulobacteraceae</taxon>
        <taxon>Asticcacaulis</taxon>
    </lineage>
</organism>
<dbReference type="OrthoDB" id="9797829at2"/>
<dbReference type="InterPro" id="IPR001296">
    <property type="entry name" value="Glyco_trans_1"/>
</dbReference>
<dbReference type="SUPFAM" id="SSF53756">
    <property type="entry name" value="UDP-Glycosyltransferase/glycogen phosphorylase"/>
    <property type="match status" value="1"/>
</dbReference>
<gene>
    <name evidence="2" type="ORF">SAMN02927928_2600</name>
</gene>
<dbReference type="Gene3D" id="3.40.50.2000">
    <property type="entry name" value="Glycogen Phosphorylase B"/>
    <property type="match status" value="1"/>
</dbReference>
<dbReference type="Proteomes" id="UP000199150">
    <property type="component" value="Unassembled WGS sequence"/>
</dbReference>
<evidence type="ECO:0000313" key="3">
    <source>
        <dbReference type="Proteomes" id="UP000199150"/>
    </source>
</evidence>
<proteinExistence type="predicted"/>
<dbReference type="AlphaFoldDB" id="A0A1G4SEF9"/>
<evidence type="ECO:0000313" key="2">
    <source>
        <dbReference type="EMBL" id="SCW67307.1"/>
    </source>
</evidence>
<reference evidence="3" key="1">
    <citation type="submission" date="2016-10" db="EMBL/GenBank/DDBJ databases">
        <authorList>
            <person name="Varghese N."/>
            <person name="Submissions S."/>
        </authorList>
    </citation>
    <scope>NUCLEOTIDE SEQUENCE [LARGE SCALE GENOMIC DNA]</scope>
    <source>
        <strain evidence="3">CGMCC 1.3431</strain>
    </source>
</reference>
<dbReference type="GO" id="GO:0016757">
    <property type="term" value="F:glycosyltransferase activity"/>
    <property type="evidence" value="ECO:0007669"/>
    <property type="project" value="InterPro"/>
</dbReference>
<dbReference type="PANTHER" id="PTHR12526">
    <property type="entry name" value="GLYCOSYLTRANSFERASE"/>
    <property type="match status" value="1"/>
</dbReference>
<protein>
    <submittedName>
        <fullName evidence="2">Glycosyl transferases group 1</fullName>
    </submittedName>
</protein>
<name>A0A1G4SEF9_9CAUL</name>
<keyword evidence="2" id="KW-0808">Transferase</keyword>